<gene>
    <name evidence="1" type="ORF">AGLY_015323</name>
</gene>
<protein>
    <submittedName>
        <fullName evidence="1">Uncharacterized protein</fullName>
    </submittedName>
</protein>
<sequence length="181" mass="21716">MNSEHSFKKSCRIFKRAIDVYVFNIAQKIYDNHEKNHNHTIWHKNSDFQNVKRETVGEKNTIIFRRKEETVFFIFGRKEDVGKKRKKLGQRNENQNKLKQICLYYQLLPRKSRQVGTAVLYIKGWGGPRTRLFEAKLMENLVLNFLTLDINTNNFMNFELQNNLQIFMILTNFCQNLNFKC</sequence>
<dbReference type="EMBL" id="VYZN01000070">
    <property type="protein sequence ID" value="KAE9524284.1"/>
    <property type="molecule type" value="Genomic_DNA"/>
</dbReference>
<accession>A0A6G0T258</accession>
<reference evidence="1 2" key="1">
    <citation type="submission" date="2019-08" db="EMBL/GenBank/DDBJ databases">
        <title>The genome of the soybean aphid Biotype 1, its phylome, world population structure and adaptation to the North American continent.</title>
        <authorList>
            <person name="Giordano R."/>
            <person name="Donthu R.K."/>
            <person name="Hernandez A.G."/>
            <person name="Wright C.L."/>
            <person name="Zimin A.V."/>
        </authorList>
    </citation>
    <scope>NUCLEOTIDE SEQUENCE [LARGE SCALE GENOMIC DNA]</scope>
    <source>
        <tissue evidence="1">Whole aphids</tissue>
    </source>
</reference>
<evidence type="ECO:0000313" key="1">
    <source>
        <dbReference type="EMBL" id="KAE9524284.1"/>
    </source>
</evidence>
<name>A0A6G0T258_APHGL</name>
<dbReference type="AlphaFoldDB" id="A0A6G0T258"/>
<organism evidence="1 2">
    <name type="scientific">Aphis glycines</name>
    <name type="common">Soybean aphid</name>
    <dbReference type="NCBI Taxonomy" id="307491"/>
    <lineage>
        <taxon>Eukaryota</taxon>
        <taxon>Metazoa</taxon>
        <taxon>Ecdysozoa</taxon>
        <taxon>Arthropoda</taxon>
        <taxon>Hexapoda</taxon>
        <taxon>Insecta</taxon>
        <taxon>Pterygota</taxon>
        <taxon>Neoptera</taxon>
        <taxon>Paraneoptera</taxon>
        <taxon>Hemiptera</taxon>
        <taxon>Sternorrhyncha</taxon>
        <taxon>Aphidomorpha</taxon>
        <taxon>Aphidoidea</taxon>
        <taxon>Aphididae</taxon>
        <taxon>Aphidini</taxon>
        <taxon>Aphis</taxon>
        <taxon>Aphis</taxon>
    </lineage>
</organism>
<comment type="caution">
    <text evidence="1">The sequence shown here is derived from an EMBL/GenBank/DDBJ whole genome shotgun (WGS) entry which is preliminary data.</text>
</comment>
<keyword evidence="2" id="KW-1185">Reference proteome</keyword>
<dbReference type="Proteomes" id="UP000475862">
    <property type="component" value="Unassembled WGS sequence"/>
</dbReference>
<proteinExistence type="predicted"/>
<evidence type="ECO:0000313" key="2">
    <source>
        <dbReference type="Proteomes" id="UP000475862"/>
    </source>
</evidence>